<evidence type="ECO:0000256" key="24">
    <source>
        <dbReference type="SAM" id="Coils"/>
    </source>
</evidence>
<feature type="domain" description="RING-type" evidence="28">
    <location>
        <begin position="134"/>
        <end position="194"/>
    </location>
</feature>
<feature type="region of interest" description="Disordered" evidence="25">
    <location>
        <begin position="734"/>
        <end position="829"/>
    </location>
</feature>
<dbReference type="InterPro" id="IPR013083">
    <property type="entry name" value="Znf_RING/FYVE/PHD"/>
</dbReference>
<feature type="region of interest" description="Disordered" evidence="25">
    <location>
        <begin position="546"/>
        <end position="679"/>
    </location>
</feature>
<evidence type="ECO:0000256" key="17">
    <source>
        <dbReference type="ARBA" id="ARBA00023242"/>
    </source>
</evidence>
<dbReference type="SUPFAM" id="SSF47370">
    <property type="entry name" value="Bromodomain"/>
    <property type="match status" value="1"/>
</dbReference>
<evidence type="ECO:0000256" key="18">
    <source>
        <dbReference type="ARBA" id="ARBA00073067"/>
    </source>
</evidence>
<keyword evidence="15" id="KW-0238">DNA-binding</keyword>
<keyword evidence="6" id="KW-0808">Transferase</keyword>
<dbReference type="InterPro" id="IPR001841">
    <property type="entry name" value="Znf_RING"/>
</dbReference>
<feature type="region of interest" description="Disordered" evidence="25">
    <location>
        <begin position="1009"/>
        <end position="1058"/>
    </location>
</feature>
<evidence type="ECO:0000313" key="30">
    <source>
        <dbReference type="Ensembl" id="ENSAPEP00000012573.1"/>
    </source>
</evidence>
<dbReference type="CDD" id="cd05502">
    <property type="entry name" value="Bromo_tif1_like"/>
    <property type="match status" value="1"/>
</dbReference>
<feature type="domain" description="B box-type" evidence="29">
    <location>
        <begin position="221"/>
        <end position="268"/>
    </location>
</feature>
<evidence type="ECO:0000256" key="3">
    <source>
        <dbReference type="ARBA" id="ARBA00004906"/>
    </source>
</evidence>
<comment type="subcellular location">
    <subcellularLocation>
        <location evidence="2">Nucleus</location>
    </subcellularLocation>
</comment>
<dbReference type="PROSITE" id="PS50119">
    <property type="entry name" value="ZF_BBOX"/>
    <property type="match status" value="2"/>
</dbReference>
<evidence type="ECO:0000256" key="12">
    <source>
        <dbReference type="ARBA" id="ARBA00023015"/>
    </source>
</evidence>
<dbReference type="SUPFAM" id="SSF57903">
    <property type="entry name" value="FYVE/PHD zinc finger"/>
    <property type="match status" value="1"/>
</dbReference>
<proteinExistence type="predicted"/>
<dbReference type="FunFam" id="3.30.160.60:FF:000074">
    <property type="entry name" value="Tripartite motif containing 66"/>
    <property type="match status" value="1"/>
</dbReference>
<evidence type="ECO:0000256" key="19">
    <source>
        <dbReference type="ARBA" id="ARBA00075989"/>
    </source>
</evidence>
<dbReference type="SMART" id="SM00249">
    <property type="entry name" value="PHD"/>
    <property type="match status" value="1"/>
</dbReference>
<evidence type="ECO:0000256" key="21">
    <source>
        <dbReference type="ARBA" id="ARBA00082557"/>
    </source>
</evidence>
<evidence type="ECO:0000256" key="9">
    <source>
        <dbReference type="ARBA" id="ARBA00022771"/>
    </source>
</evidence>
<keyword evidence="12" id="KW-0805">Transcription regulation</keyword>
<dbReference type="InterPro" id="IPR011011">
    <property type="entry name" value="Znf_FYVE_PHD"/>
</dbReference>
<keyword evidence="16" id="KW-0804">Transcription</keyword>
<evidence type="ECO:0000259" key="27">
    <source>
        <dbReference type="PROSITE" id="PS50016"/>
    </source>
</evidence>
<protein>
    <recommendedName>
        <fullName evidence="18">E3 ubiquitin-protein ligase TRIM33</fullName>
        <ecNumber evidence="4">2.3.2.27</ecNumber>
    </recommendedName>
    <alternativeName>
        <fullName evidence="19">RING-type E3 ubiquitin transferase TRIM33</fullName>
    </alternativeName>
    <alternativeName>
        <fullName evidence="21">Transcription intermediary factor 1-gamma</fullName>
    </alternativeName>
    <alternativeName>
        <fullName evidence="20">Tripartite motif-containing protein 33</fullName>
    </alternativeName>
</protein>
<dbReference type="GO" id="GO:0003677">
    <property type="term" value="F:DNA binding"/>
    <property type="evidence" value="ECO:0007669"/>
    <property type="project" value="UniProtKB-KW"/>
</dbReference>
<keyword evidence="13 24" id="KW-0175">Coiled coil</keyword>
<dbReference type="Ensembl" id="ENSAPET00000012910.1">
    <property type="protein sequence ID" value="ENSAPEP00000012573.1"/>
    <property type="gene ID" value="ENSAPEG00000008852.1"/>
</dbReference>
<dbReference type="FunFam" id="3.30.40.10:FF:000246">
    <property type="entry name" value="E3 ubiquitin-protein ligase TRIM33 isoform X2"/>
    <property type="match status" value="1"/>
</dbReference>
<dbReference type="GeneTree" id="ENSGT00940000156361"/>
<dbReference type="PROSITE" id="PS50089">
    <property type="entry name" value="ZF_RING_2"/>
    <property type="match status" value="1"/>
</dbReference>
<dbReference type="InterPro" id="IPR001487">
    <property type="entry name" value="Bromodomain"/>
</dbReference>
<dbReference type="Pfam" id="PF00643">
    <property type="entry name" value="zf-B_box"/>
    <property type="match status" value="1"/>
</dbReference>
<name>A0A3P8SJ93_AMPPE</name>
<keyword evidence="7" id="KW-0479">Metal-binding</keyword>
<evidence type="ECO:0000256" key="20">
    <source>
        <dbReference type="ARBA" id="ARBA00076817"/>
    </source>
</evidence>
<feature type="domain" description="B box-type" evidence="29">
    <location>
        <begin position="280"/>
        <end position="321"/>
    </location>
</feature>
<dbReference type="SMART" id="SM00184">
    <property type="entry name" value="RING"/>
    <property type="match status" value="2"/>
</dbReference>
<dbReference type="AlphaFoldDB" id="A0A3P8SJ93"/>
<evidence type="ECO:0000256" key="16">
    <source>
        <dbReference type="ARBA" id="ARBA00023163"/>
    </source>
</evidence>
<sequence>MEPSANSDSVPSAQDNEQAETKAEHAVIVIGGNSKEDEVSESRDNGTEAPTPTSEGGDGSSGAAAAAAVGEANSSASNAVSPTGTSSTTAEPAAPETPAIGETPAGGLTTEMSPPPTAPAATPVSTPINLLDTCAVCKQSLQSRDCEPKLLPCLHSFCLKCIPQPDRQISVQVPGPHGQTDTHIVNVMRCSVCHQDYKQSDIVDNYFVKDTTEANSTSDENAAQVCTSCEDNAGTIGFCVECGEWLCKTCVEAHQRVKITKDHKIHTKEDADASVGTSGQRPVFCPIHKQEPLKLFCETCDTLTCRDCQLLEHKEHRYQFLEEAFQNHKGIIETNMAKLQEKKNYVHYSVSQVQSRLKELNETHKKVEHEIKIAVFTLINEINKKGKSLLQQLENVTKERSLRLVAQHKDTTQLAQQIHHVLNFCHWAISTGSSTALLYSKRLILFQLRQLFKARLEPAPQANGVVRFFCDPTFWAKNVVNLGNLVIEKPPPPAQPPNVMVGGPPISPGQGHPSKHPGQINLAQLRLQHMQQAAYAQQKQQQQQQQHQQQIQQQMRIASQMSQQHARQAGPPMVQQQPPRLISMQQLPRGPGGMNGGPGPPMYPSSHHMRLPGPPQGRMPSTQPRHNGQQYPPMMQPQLQRQHSNPGHAGPFPVASLHNANPTSPTSASMAGAHAHRGPASPIIGPIELIPSVTNPENLPCLPEIPPIQLEDAGSSNLGHLLSRYITASTQHQLGSVDMNPSPGLSTHSPGSSGPGGGAVAEPVRVKQEPGTEDSYSCPASSLKTERSKDAGRSACMDGPPLTNGNLDKGTETKGSGVSAGTESLGGKDDDPNEDWCAVCINGGDLLCCDRCPKVFHMKCHVPTIKIFPKGDFLCTFCRSLTNPEVEYCDDSRKVKGEQALNPEDQRRCERLLLYIFCHELSVGFREPVPSSVPNYYKIIKQPMDLKRVKKKLQLRSSQYYQSTLEFVSDMRLVFKNCAKYNEVGSEMAISGKAVSLYFEEKLQEMFPGQSFPETPETESLDEKEKEEEEEDTDDSEEDFIQPRRKRLKTDEKVVHIK</sequence>
<evidence type="ECO:0000259" key="26">
    <source>
        <dbReference type="PROSITE" id="PS50014"/>
    </source>
</evidence>
<dbReference type="GO" id="GO:0005634">
    <property type="term" value="C:nucleus"/>
    <property type="evidence" value="ECO:0007669"/>
    <property type="project" value="UniProtKB-SubCell"/>
</dbReference>
<dbReference type="GO" id="GO:0000785">
    <property type="term" value="C:chromatin"/>
    <property type="evidence" value="ECO:0007669"/>
    <property type="project" value="TreeGrafter"/>
</dbReference>
<dbReference type="GO" id="GO:0008270">
    <property type="term" value="F:zinc ion binding"/>
    <property type="evidence" value="ECO:0007669"/>
    <property type="project" value="UniProtKB-KW"/>
</dbReference>
<feature type="compositionally biased region" description="Polar residues" evidence="25">
    <location>
        <begin position="658"/>
        <end position="669"/>
    </location>
</feature>
<evidence type="ECO:0000256" key="13">
    <source>
        <dbReference type="ARBA" id="ARBA00023054"/>
    </source>
</evidence>
<dbReference type="SMART" id="SM00336">
    <property type="entry name" value="BBOX"/>
    <property type="match status" value="2"/>
</dbReference>
<evidence type="ECO:0000256" key="22">
    <source>
        <dbReference type="PROSITE-ProRule" id="PRU00024"/>
    </source>
</evidence>
<feature type="compositionally biased region" description="Polar residues" evidence="25">
    <location>
        <begin position="619"/>
        <end position="628"/>
    </location>
</feature>
<dbReference type="SMART" id="SM00297">
    <property type="entry name" value="BROMO"/>
    <property type="match status" value="1"/>
</dbReference>
<feature type="compositionally biased region" description="Low complexity" evidence="25">
    <location>
        <begin position="629"/>
        <end position="642"/>
    </location>
</feature>
<dbReference type="SUPFAM" id="SSF57845">
    <property type="entry name" value="B-box zinc-binding domain"/>
    <property type="match status" value="1"/>
</dbReference>
<dbReference type="Gene3D" id="3.30.160.60">
    <property type="entry name" value="Classic Zinc Finger"/>
    <property type="match status" value="1"/>
</dbReference>
<dbReference type="Pfam" id="PF00439">
    <property type="entry name" value="Bromodomain"/>
    <property type="match status" value="1"/>
</dbReference>
<keyword evidence="17" id="KW-0539">Nucleus</keyword>
<feature type="compositionally biased region" description="Basic and acidic residues" evidence="25">
    <location>
        <begin position="1049"/>
        <end position="1058"/>
    </location>
</feature>
<dbReference type="InterPro" id="IPR017907">
    <property type="entry name" value="Znf_RING_CS"/>
</dbReference>
<evidence type="ECO:0000259" key="29">
    <source>
        <dbReference type="PROSITE" id="PS50119"/>
    </source>
</evidence>
<dbReference type="FunFam" id="3.30.40.10:FF:000123">
    <property type="entry name" value="E3 ubiquitin-protein ligase TRIM33"/>
    <property type="match status" value="1"/>
</dbReference>
<keyword evidence="9 22" id="KW-0863">Zinc-finger</keyword>
<dbReference type="GO" id="GO:0061630">
    <property type="term" value="F:ubiquitin protein ligase activity"/>
    <property type="evidence" value="ECO:0007669"/>
    <property type="project" value="UniProtKB-EC"/>
</dbReference>
<dbReference type="Gene3D" id="1.20.920.10">
    <property type="entry name" value="Bromodomain-like"/>
    <property type="match status" value="1"/>
</dbReference>
<keyword evidence="5" id="KW-0678">Repressor</keyword>
<dbReference type="Proteomes" id="UP000265080">
    <property type="component" value="Chromosome 8"/>
</dbReference>
<evidence type="ECO:0000259" key="28">
    <source>
        <dbReference type="PROSITE" id="PS50089"/>
    </source>
</evidence>
<feature type="compositionally biased region" description="Polar residues" evidence="25">
    <location>
        <begin position="574"/>
        <end position="586"/>
    </location>
</feature>
<dbReference type="EC" id="2.3.2.27" evidence="4"/>
<feature type="compositionally biased region" description="Polar residues" evidence="25">
    <location>
        <begin position="774"/>
        <end position="783"/>
    </location>
</feature>
<evidence type="ECO:0000256" key="14">
    <source>
        <dbReference type="ARBA" id="ARBA00023117"/>
    </source>
</evidence>
<reference evidence="30" key="2">
    <citation type="submission" date="2025-08" db="UniProtKB">
        <authorList>
            <consortium name="Ensembl"/>
        </authorList>
    </citation>
    <scope>IDENTIFICATION</scope>
</reference>
<evidence type="ECO:0000256" key="6">
    <source>
        <dbReference type="ARBA" id="ARBA00022679"/>
    </source>
</evidence>
<dbReference type="PANTHER" id="PTHR45915">
    <property type="entry name" value="TRANSCRIPTION INTERMEDIARY FACTOR"/>
    <property type="match status" value="1"/>
</dbReference>
<dbReference type="PANTHER" id="PTHR45915:SF3">
    <property type="entry name" value="E3 UBIQUITIN-PROTEIN LIGASE TRIM33"/>
    <property type="match status" value="1"/>
</dbReference>
<reference evidence="30 31" key="1">
    <citation type="submission" date="2018-03" db="EMBL/GenBank/DDBJ databases">
        <title>Finding Nemo's genes: A chromosome-scale reference assembly of the genome of the orange clownfish Amphiprion percula.</title>
        <authorList>
            <person name="Lehmann R."/>
        </authorList>
    </citation>
    <scope>NUCLEOTIDE SEQUENCE</scope>
</reference>
<feature type="coiled-coil region" evidence="24">
    <location>
        <begin position="350"/>
        <end position="399"/>
    </location>
</feature>
<dbReference type="PROSITE" id="PS50016">
    <property type="entry name" value="ZF_PHD_2"/>
    <property type="match status" value="1"/>
</dbReference>
<keyword evidence="14 23" id="KW-0103">Bromodomain</keyword>
<dbReference type="PRINTS" id="PR00503">
    <property type="entry name" value="BROMODOMAIN"/>
</dbReference>
<dbReference type="OMA" id="ICQNCVM"/>
<evidence type="ECO:0000256" key="23">
    <source>
        <dbReference type="PROSITE-ProRule" id="PRU00035"/>
    </source>
</evidence>
<evidence type="ECO:0000256" key="2">
    <source>
        <dbReference type="ARBA" id="ARBA00004123"/>
    </source>
</evidence>
<dbReference type="PROSITE" id="PS00633">
    <property type="entry name" value="BROMODOMAIN_1"/>
    <property type="match status" value="1"/>
</dbReference>
<keyword evidence="11" id="KW-0862">Zinc</keyword>
<feature type="compositionally biased region" description="Low complexity" evidence="25">
    <location>
        <begin position="741"/>
        <end position="752"/>
    </location>
</feature>
<feature type="domain" description="Bromo" evidence="26">
    <location>
        <begin position="909"/>
        <end position="989"/>
    </location>
</feature>
<keyword evidence="31" id="KW-1185">Reference proteome</keyword>
<dbReference type="InterPro" id="IPR019786">
    <property type="entry name" value="Zinc_finger_PHD-type_CS"/>
</dbReference>
<dbReference type="InterPro" id="IPR036427">
    <property type="entry name" value="Bromodomain-like_sf"/>
</dbReference>
<comment type="catalytic activity">
    <reaction evidence="1">
        <text>S-ubiquitinyl-[E2 ubiquitin-conjugating enzyme]-L-cysteine + [acceptor protein]-L-lysine = [E2 ubiquitin-conjugating enzyme]-L-cysteine + N(6)-ubiquitinyl-[acceptor protein]-L-lysine.</text>
        <dbReference type="EC" id="2.3.2.27"/>
    </reaction>
</comment>
<dbReference type="PROSITE" id="PS01359">
    <property type="entry name" value="ZF_PHD_1"/>
    <property type="match status" value="1"/>
</dbReference>
<evidence type="ECO:0000256" key="11">
    <source>
        <dbReference type="ARBA" id="ARBA00022833"/>
    </source>
</evidence>
<dbReference type="InterPro" id="IPR019787">
    <property type="entry name" value="Znf_PHD-finger"/>
</dbReference>
<feature type="region of interest" description="Disordered" evidence="25">
    <location>
        <begin position="1"/>
        <end position="124"/>
    </location>
</feature>
<dbReference type="InterPro" id="IPR018359">
    <property type="entry name" value="Bromodomain_CS"/>
</dbReference>
<comment type="pathway">
    <text evidence="3">Protein modification; protein ubiquitination.</text>
</comment>
<feature type="compositionally biased region" description="Polar residues" evidence="25">
    <location>
        <begin position="813"/>
        <end position="822"/>
    </location>
</feature>
<dbReference type="InterPro" id="IPR001965">
    <property type="entry name" value="Znf_PHD"/>
</dbReference>
<evidence type="ECO:0000256" key="7">
    <source>
        <dbReference type="ARBA" id="ARBA00022723"/>
    </source>
</evidence>
<reference evidence="30" key="3">
    <citation type="submission" date="2025-09" db="UniProtKB">
        <authorList>
            <consortium name="Ensembl"/>
        </authorList>
    </citation>
    <scope>IDENTIFICATION</scope>
</reference>
<evidence type="ECO:0000256" key="1">
    <source>
        <dbReference type="ARBA" id="ARBA00000900"/>
    </source>
</evidence>
<evidence type="ECO:0000256" key="25">
    <source>
        <dbReference type="SAM" id="MobiDB-lite"/>
    </source>
</evidence>
<feature type="compositionally biased region" description="Low complexity" evidence="25">
    <location>
        <begin position="546"/>
        <end position="564"/>
    </location>
</feature>
<feature type="compositionally biased region" description="Low complexity" evidence="25">
    <location>
        <begin position="61"/>
        <end position="105"/>
    </location>
</feature>
<keyword evidence="8" id="KW-0677">Repeat</keyword>
<dbReference type="SUPFAM" id="SSF57850">
    <property type="entry name" value="RING/U-box"/>
    <property type="match status" value="1"/>
</dbReference>
<dbReference type="Gene3D" id="3.30.40.10">
    <property type="entry name" value="Zinc/RING finger domain, C3HC4 (zinc finger)"/>
    <property type="match status" value="2"/>
</dbReference>
<accession>A0A3P8SJ93</accession>
<dbReference type="PROSITE" id="PS50014">
    <property type="entry name" value="BROMODOMAIN_2"/>
    <property type="match status" value="1"/>
</dbReference>
<feature type="compositionally biased region" description="Polar residues" evidence="25">
    <location>
        <begin position="1"/>
        <end position="16"/>
    </location>
</feature>
<evidence type="ECO:0000256" key="10">
    <source>
        <dbReference type="ARBA" id="ARBA00022786"/>
    </source>
</evidence>
<evidence type="ECO:0000313" key="31">
    <source>
        <dbReference type="Proteomes" id="UP000265080"/>
    </source>
</evidence>
<evidence type="ECO:0000256" key="15">
    <source>
        <dbReference type="ARBA" id="ARBA00023125"/>
    </source>
</evidence>
<evidence type="ECO:0000256" key="5">
    <source>
        <dbReference type="ARBA" id="ARBA00022491"/>
    </source>
</evidence>
<organism evidence="30 31">
    <name type="scientific">Amphiprion percula</name>
    <name type="common">Orange clownfish</name>
    <name type="synonym">Lutjanus percula</name>
    <dbReference type="NCBI Taxonomy" id="161767"/>
    <lineage>
        <taxon>Eukaryota</taxon>
        <taxon>Metazoa</taxon>
        <taxon>Chordata</taxon>
        <taxon>Craniata</taxon>
        <taxon>Vertebrata</taxon>
        <taxon>Euteleostomi</taxon>
        <taxon>Actinopterygii</taxon>
        <taxon>Neopterygii</taxon>
        <taxon>Teleostei</taxon>
        <taxon>Neoteleostei</taxon>
        <taxon>Acanthomorphata</taxon>
        <taxon>Ovalentaria</taxon>
        <taxon>Pomacentridae</taxon>
        <taxon>Amphiprion</taxon>
    </lineage>
</organism>
<keyword evidence="10" id="KW-0833">Ubl conjugation pathway</keyword>
<dbReference type="InterPro" id="IPR000315">
    <property type="entry name" value="Znf_B-box"/>
</dbReference>
<evidence type="ECO:0000256" key="8">
    <source>
        <dbReference type="ARBA" id="ARBA00022737"/>
    </source>
</evidence>
<dbReference type="InterPro" id="IPR003649">
    <property type="entry name" value="Bbox_C"/>
</dbReference>
<evidence type="ECO:0000256" key="4">
    <source>
        <dbReference type="ARBA" id="ARBA00012483"/>
    </source>
</evidence>
<dbReference type="SMART" id="SM00502">
    <property type="entry name" value="BBC"/>
    <property type="match status" value="1"/>
</dbReference>
<dbReference type="Pfam" id="PF00628">
    <property type="entry name" value="PHD"/>
    <property type="match status" value="1"/>
</dbReference>
<feature type="compositionally biased region" description="Acidic residues" evidence="25">
    <location>
        <begin position="1016"/>
        <end position="1040"/>
    </location>
</feature>
<dbReference type="CDD" id="cd16766">
    <property type="entry name" value="RING-HC_TIF1gamma"/>
    <property type="match status" value="1"/>
</dbReference>
<dbReference type="PROSITE" id="PS00518">
    <property type="entry name" value="ZF_RING_1"/>
    <property type="match status" value="1"/>
</dbReference>
<feature type="compositionally biased region" description="Basic and acidic residues" evidence="25">
    <location>
        <begin position="34"/>
        <end position="46"/>
    </location>
</feature>
<feature type="domain" description="PHD-type" evidence="27">
    <location>
        <begin position="834"/>
        <end position="881"/>
    </location>
</feature>